<evidence type="ECO:0000313" key="6">
    <source>
        <dbReference type="Proteomes" id="UP000030746"/>
    </source>
</evidence>
<dbReference type="HOGENOM" id="CLU_033164_0_0_1"/>
<dbReference type="PANTHER" id="PTHR10292:SF11">
    <property type="entry name" value="CLATHRIN HEAVY CHAIN LINKER DOMAIN-CONTAINING PROTEIN 1"/>
    <property type="match status" value="1"/>
</dbReference>
<gene>
    <name evidence="5" type="ORF">LOTGIDRAFT_93131</name>
</gene>
<evidence type="ECO:0000259" key="4">
    <source>
        <dbReference type="Pfam" id="PF15739"/>
    </source>
</evidence>
<dbReference type="SUPFAM" id="SSF48371">
    <property type="entry name" value="ARM repeat"/>
    <property type="match status" value="1"/>
</dbReference>
<feature type="coiled-coil region" evidence="2">
    <location>
        <begin position="99"/>
        <end position="140"/>
    </location>
</feature>
<dbReference type="InterPro" id="IPR032755">
    <property type="entry name" value="TSNAXIP1_N"/>
</dbReference>
<evidence type="ECO:0000256" key="2">
    <source>
        <dbReference type="SAM" id="Coils"/>
    </source>
</evidence>
<feature type="region of interest" description="Disordered" evidence="3">
    <location>
        <begin position="241"/>
        <end position="280"/>
    </location>
</feature>
<dbReference type="GeneID" id="20252967"/>
<evidence type="ECO:0000256" key="3">
    <source>
        <dbReference type="SAM" id="MobiDB-lite"/>
    </source>
</evidence>
<dbReference type="Gene3D" id="1.25.40.30">
    <property type="match status" value="1"/>
</dbReference>
<keyword evidence="1 2" id="KW-0175">Coiled coil</keyword>
<name>V4CKN2_LOTGI</name>
<dbReference type="EMBL" id="KB200129">
    <property type="protein sequence ID" value="ESP02815.1"/>
    <property type="molecule type" value="Genomic_DNA"/>
</dbReference>
<dbReference type="CTD" id="20252967"/>
<dbReference type="AlphaFoldDB" id="V4CKN2"/>
<keyword evidence="6" id="KW-1185">Reference proteome</keyword>
<dbReference type="KEGG" id="lgi:LOTGIDRAFT_93131"/>
<evidence type="ECO:0000313" key="5">
    <source>
        <dbReference type="EMBL" id="ESP02815.1"/>
    </source>
</evidence>
<dbReference type="Pfam" id="PF15739">
    <property type="entry name" value="TSNAXIP1_N"/>
    <property type="match status" value="1"/>
</dbReference>
<sequence>SILPPIISNGGDRLFLAEINNYVEREVTKLGDQVDEEQKYLIYKAVFNKVIEHVTAYKPILTSIKKEYESTIDAIINGQKEAVFLQGKLKAMASTPSTIRNYRKRSDQLEERINFIKRNNKNLATELEELQRVRKERTKKDHEIKEIPKKQLKKDIRMLPGVSLEEQTDPRYLNKTLVKLDRQLRELNNSFKTRYLPKKNKDELKEYLYKKVSFRDHLLAQSKDFKTKSHRLKIALEASEAYNRAKPPHQTVGDALSSEGDNSNSGETSTQFEEDDPNKEKEAEMMLEYIEKFNELFEDGKFEEAAVHAANSPKGILRTQATLAKFRVKLKYNGGRTPLLAFCDALMSSVKVCGNKPSIGLSIDCVQCALNENKLDLLSHWIAQDSLSLSRDIGVLLEDHCSCKIPCQCGCQALAQSIFTSLKEHHRVILCLLKQGRVLTGLQYAKSKDCIDPQFLVHIVKTCPSLQLLLTISKIDNLGTPLLPVGVILKTLIQADNIDLGVKFLQQL</sequence>
<dbReference type="InterPro" id="IPR016024">
    <property type="entry name" value="ARM-type_fold"/>
</dbReference>
<feature type="compositionally biased region" description="Polar residues" evidence="3">
    <location>
        <begin position="259"/>
        <end position="271"/>
    </location>
</feature>
<reference evidence="5 6" key="1">
    <citation type="journal article" date="2013" name="Nature">
        <title>Insights into bilaterian evolution from three spiralian genomes.</title>
        <authorList>
            <person name="Simakov O."/>
            <person name="Marletaz F."/>
            <person name="Cho S.J."/>
            <person name="Edsinger-Gonzales E."/>
            <person name="Havlak P."/>
            <person name="Hellsten U."/>
            <person name="Kuo D.H."/>
            <person name="Larsson T."/>
            <person name="Lv J."/>
            <person name="Arendt D."/>
            <person name="Savage R."/>
            <person name="Osoegawa K."/>
            <person name="de Jong P."/>
            <person name="Grimwood J."/>
            <person name="Chapman J.A."/>
            <person name="Shapiro H."/>
            <person name="Aerts A."/>
            <person name="Otillar R.P."/>
            <person name="Terry A.Y."/>
            <person name="Boore J.L."/>
            <person name="Grigoriev I.V."/>
            <person name="Lindberg D.R."/>
            <person name="Seaver E.C."/>
            <person name="Weisblat D.A."/>
            <person name="Putnam N.H."/>
            <person name="Rokhsar D.S."/>
        </authorList>
    </citation>
    <scope>NUCLEOTIDE SEQUENCE [LARGE SCALE GENOMIC DNA]</scope>
</reference>
<dbReference type="RefSeq" id="XP_009046285.1">
    <property type="nucleotide sequence ID" value="XM_009048037.1"/>
</dbReference>
<dbReference type="Proteomes" id="UP000030746">
    <property type="component" value="Unassembled WGS sequence"/>
</dbReference>
<dbReference type="Pfam" id="PF13838">
    <property type="entry name" value="Clathrin_H_link"/>
    <property type="match status" value="1"/>
</dbReference>
<evidence type="ECO:0000256" key="1">
    <source>
        <dbReference type="ARBA" id="ARBA00023054"/>
    </source>
</evidence>
<dbReference type="OMA" id="IGTMNKF"/>
<feature type="non-terminal residue" evidence="5">
    <location>
        <position position="1"/>
    </location>
</feature>
<organism evidence="5 6">
    <name type="scientific">Lottia gigantea</name>
    <name type="common">Giant owl limpet</name>
    <dbReference type="NCBI Taxonomy" id="225164"/>
    <lineage>
        <taxon>Eukaryota</taxon>
        <taxon>Metazoa</taxon>
        <taxon>Spiralia</taxon>
        <taxon>Lophotrochozoa</taxon>
        <taxon>Mollusca</taxon>
        <taxon>Gastropoda</taxon>
        <taxon>Patellogastropoda</taxon>
        <taxon>Lottioidea</taxon>
        <taxon>Lottiidae</taxon>
        <taxon>Lottia</taxon>
    </lineage>
</organism>
<protein>
    <recommendedName>
        <fullName evidence="4">Translin-associated factor X-interacting protein 1 N-terminal domain-containing protein</fullName>
    </recommendedName>
</protein>
<dbReference type="STRING" id="225164.V4CKN2"/>
<feature type="domain" description="Translin-associated factor X-interacting protein 1 N-terminal" evidence="4">
    <location>
        <begin position="21"/>
        <end position="130"/>
    </location>
</feature>
<dbReference type="InterPro" id="IPR012331">
    <property type="entry name" value="Clathrin_H-chain_linker"/>
</dbReference>
<proteinExistence type="predicted"/>
<dbReference type="PANTHER" id="PTHR10292">
    <property type="entry name" value="CLATHRIN HEAVY CHAIN RELATED"/>
    <property type="match status" value="1"/>
</dbReference>
<accession>V4CKN2</accession>
<dbReference type="OrthoDB" id="2113814at2759"/>
<feature type="non-terminal residue" evidence="5">
    <location>
        <position position="508"/>
    </location>
</feature>